<name>A0A7J0CG78_STRMI</name>
<evidence type="ECO:0000256" key="1">
    <source>
        <dbReference type="SAM" id="MobiDB-lite"/>
    </source>
</evidence>
<feature type="region of interest" description="Disordered" evidence="1">
    <location>
        <begin position="184"/>
        <end position="205"/>
    </location>
</feature>
<dbReference type="EMBL" id="BLWD01000001">
    <property type="protein sequence ID" value="GFN01472.1"/>
    <property type="molecule type" value="Genomic_DNA"/>
</dbReference>
<evidence type="ECO:0000313" key="3">
    <source>
        <dbReference type="Proteomes" id="UP000498740"/>
    </source>
</evidence>
<proteinExistence type="predicted"/>
<feature type="region of interest" description="Disordered" evidence="1">
    <location>
        <begin position="1"/>
        <end position="56"/>
    </location>
</feature>
<dbReference type="Proteomes" id="UP000498740">
    <property type="component" value="Unassembled WGS sequence"/>
</dbReference>
<evidence type="ECO:0000313" key="2">
    <source>
        <dbReference type="EMBL" id="GFN01472.1"/>
    </source>
</evidence>
<comment type="caution">
    <text evidence="2">The sequence shown here is derived from an EMBL/GenBank/DDBJ whole genome shotgun (WGS) entry which is preliminary data.</text>
</comment>
<feature type="region of interest" description="Disordered" evidence="1">
    <location>
        <begin position="88"/>
        <end position="135"/>
    </location>
</feature>
<protein>
    <submittedName>
        <fullName evidence="2">Uncharacterized protein</fullName>
    </submittedName>
</protein>
<gene>
    <name evidence="2" type="ORF">Smic_00280</name>
</gene>
<sequence length="216" mass="22811">MADERAARLPEGAGELRGPQVLPDDEGDRHSLRHGPFQHLDVPGTQCHGRPALRRVDGHGPLRVQLDQLHRGQSATLGTADEGQIAGAYGAGGHGIGEDGHDGPGEAAAGKGDDEVFHRSDGHGRVLSASRRPRGLRGGYGHSRDCIRNRKTAHIICINLRIHPVVGHGRVAPGSIRSSIARRRRAGNATVSKGSSAHRRGQGHSTCPCCAFPVLA</sequence>
<dbReference type="AlphaFoldDB" id="A0A7J0CG78"/>
<accession>A0A7J0CG78</accession>
<reference evidence="2 3" key="1">
    <citation type="submission" date="2020-05" db="EMBL/GenBank/DDBJ databases">
        <title>Whole genome shotgun sequence of Streptomyces microflavus NBRC 13062.</title>
        <authorList>
            <person name="Komaki H."/>
            <person name="Tamura T."/>
        </authorList>
    </citation>
    <scope>NUCLEOTIDE SEQUENCE [LARGE SCALE GENOMIC DNA]</scope>
    <source>
        <strain evidence="2 3">NBRC 13062</strain>
    </source>
</reference>
<feature type="compositionally biased region" description="Basic and acidic residues" evidence="1">
    <location>
        <begin position="111"/>
        <end position="124"/>
    </location>
</feature>
<organism evidence="2 3">
    <name type="scientific">Streptomyces microflavus</name>
    <name type="common">Streptomyces lipmanii</name>
    <dbReference type="NCBI Taxonomy" id="1919"/>
    <lineage>
        <taxon>Bacteria</taxon>
        <taxon>Bacillati</taxon>
        <taxon>Actinomycetota</taxon>
        <taxon>Actinomycetes</taxon>
        <taxon>Kitasatosporales</taxon>
        <taxon>Streptomycetaceae</taxon>
        <taxon>Streptomyces</taxon>
    </lineage>
</organism>